<keyword evidence="1 3" id="KW-0963">Cytoplasm</keyword>
<protein>
    <recommendedName>
        <fullName evidence="3">SsrA-binding protein</fullName>
    </recommendedName>
    <alternativeName>
        <fullName evidence="3">Small protein B</fullName>
    </alternativeName>
</protein>
<dbReference type="InterPro" id="IPR020081">
    <property type="entry name" value="SsrA-bd_prot_CS"/>
</dbReference>
<dbReference type="EMBL" id="DMZY01000085">
    <property type="protein sequence ID" value="HAV92099.1"/>
    <property type="molecule type" value="Genomic_DNA"/>
</dbReference>
<dbReference type="GO" id="GO:0070930">
    <property type="term" value="P:trans-translation-dependent protein tagging"/>
    <property type="evidence" value="ECO:0007669"/>
    <property type="project" value="TreeGrafter"/>
</dbReference>
<comment type="caution">
    <text evidence="4">The sequence shown here is derived from an EMBL/GenBank/DDBJ whole genome shotgun (WGS) entry which is preliminary data.</text>
</comment>
<dbReference type="InterPro" id="IPR000037">
    <property type="entry name" value="SsrA-bd_prot"/>
</dbReference>
<accession>A0A350H983</accession>
<evidence type="ECO:0000256" key="3">
    <source>
        <dbReference type="HAMAP-Rule" id="MF_00023"/>
    </source>
</evidence>
<dbReference type="GO" id="GO:0003723">
    <property type="term" value="F:RNA binding"/>
    <property type="evidence" value="ECO:0007669"/>
    <property type="project" value="UniProtKB-UniRule"/>
</dbReference>
<dbReference type="Proteomes" id="UP000264062">
    <property type="component" value="Unassembled WGS sequence"/>
</dbReference>
<proteinExistence type="inferred from homology"/>
<dbReference type="PANTHER" id="PTHR30308">
    <property type="entry name" value="TMRNA-BINDING COMPONENT OF TRANS-TRANSLATION TAGGING COMPLEX"/>
    <property type="match status" value="1"/>
</dbReference>
<evidence type="ECO:0000256" key="2">
    <source>
        <dbReference type="ARBA" id="ARBA00022884"/>
    </source>
</evidence>
<sequence length="151" mass="17898">MKLIQKNKKAYFDYAIEEDIESGIMLKGDEVKSIRNGNVSIKESFAKINRETLEAYIYDMNIDCNPFGTHVKLSPKRERKLLLHKNQIKRLLKKIEEKGLTLIPIEIYLNDRNIVKIKLALCKGKKVFDKRETIKRRDFERDSERENKIRT</sequence>
<dbReference type="GO" id="GO:0070929">
    <property type="term" value="P:trans-translation"/>
    <property type="evidence" value="ECO:0007669"/>
    <property type="project" value="UniProtKB-UniRule"/>
</dbReference>
<dbReference type="Gene3D" id="2.40.280.10">
    <property type="match status" value="1"/>
</dbReference>
<dbReference type="NCBIfam" id="NF003843">
    <property type="entry name" value="PRK05422.1"/>
    <property type="match status" value="1"/>
</dbReference>
<dbReference type="Pfam" id="PF01668">
    <property type="entry name" value="SmpB"/>
    <property type="match status" value="1"/>
</dbReference>
<name>A0A350H983_UNCW3</name>
<dbReference type="SUPFAM" id="SSF74982">
    <property type="entry name" value="Small protein B (SmpB)"/>
    <property type="match status" value="1"/>
</dbReference>
<dbReference type="InterPro" id="IPR023620">
    <property type="entry name" value="SmpB"/>
</dbReference>
<dbReference type="GO" id="GO:0005829">
    <property type="term" value="C:cytosol"/>
    <property type="evidence" value="ECO:0007669"/>
    <property type="project" value="TreeGrafter"/>
</dbReference>
<dbReference type="PROSITE" id="PS01317">
    <property type="entry name" value="SSRP"/>
    <property type="match status" value="1"/>
</dbReference>
<comment type="function">
    <text evidence="3">Required for rescue of stalled ribosomes mediated by trans-translation. Binds to transfer-messenger RNA (tmRNA), required for stable association of tmRNA with ribosomes. tmRNA and SmpB together mimic tRNA shape, replacing the anticodon stem-loop with SmpB. tmRNA is encoded by the ssrA gene; the 2 termini fold to resemble tRNA(Ala) and it encodes a 'tag peptide', a short internal open reading frame. During trans-translation Ala-aminoacylated tmRNA acts like a tRNA, entering the A-site of stalled ribosomes, displacing the stalled mRNA. The ribosome then switches to translate the ORF on the tmRNA; the nascent peptide is terminated with the 'tag peptide' encoded by the tmRNA and targeted for degradation. The ribosome is freed to recommence translation, which seems to be the essential function of trans-translation.</text>
</comment>
<dbReference type="NCBIfam" id="TIGR00086">
    <property type="entry name" value="smpB"/>
    <property type="match status" value="1"/>
</dbReference>
<dbReference type="CDD" id="cd09294">
    <property type="entry name" value="SmpB"/>
    <property type="match status" value="1"/>
</dbReference>
<keyword evidence="2 3" id="KW-0694">RNA-binding</keyword>
<evidence type="ECO:0000313" key="4">
    <source>
        <dbReference type="EMBL" id="HAV92099.1"/>
    </source>
</evidence>
<comment type="subcellular location">
    <subcellularLocation>
        <location evidence="3">Cytoplasm</location>
    </subcellularLocation>
    <text evidence="3">The tmRNA-SmpB complex associates with stalled 70S ribosomes.</text>
</comment>
<dbReference type="AlphaFoldDB" id="A0A350H983"/>
<dbReference type="HAMAP" id="MF_00023">
    <property type="entry name" value="SmpB"/>
    <property type="match status" value="1"/>
</dbReference>
<comment type="similarity">
    <text evidence="3">Belongs to the SmpB family.</text>
</comment>
<dbReference type="PANTHER" id="PTHR30308:SF2">
    <property type="entry name" value="SSRA-BINDING PROTEIN"/>
    <property type="match status" value="1"/>
</dbReference>
<reference evidence="4 5" key="1">
    <citation type="journal article" date="2018" name="Nat. Biotechnol.">
        <title>A standardized bacterial taxonomy based on genome phylogeny substantially revises the tree of life.</title>
        <authorList>
            <person name="Parks D.H."/>
            <person name="Chuvochina M."/>
            <person name="Waite D.W."/>
            <person name="Rinke C."/>
            <person name="Skarshewski A."/>
            <person name="Chaumeil P.A."/>
            <person name="Hugenholtz P."/>
        </authorList>
    </citation>
    <scope>NUCLEOTIDE SEQUENCE [LARGE SCALE GENOMIC DNA]</scope>
    <source>
        <strain evidence="4">UBA9956</strain>
    </source>
</reference>
<gene>
    <name evidence="3" type="primary">smpB</name>
    <name evidence="4" type="ORF">DCW38_02840</name>
</gene>
<organism evidence="4 5">
    <name type="scientific">candidate division WOR-3 bacterium</name>
    <dbReference type="NCBI Taxonomy" id="2052148"/>
    <lineage>
        <taxon>Bacteria</taxon>
        <taxon>Bacteria division WOR-3</taxon>
    </lineage>
</organism>
<evidence type="ECO:0000256" key="1">
    <source>
        <dbReference type="ARBA" id="ARBA00022490"/>
    </source>
</evidence>
<evidence type="ECO:0000313" key="5">
    <source>
        <dbReference type="Proteomes" id="UP000264062"/>
    </source>
</evidence>